<dbReference type="Proteomes" id="UP000728032">
    <property type="component" value="Unassembled WGS sequence"/>
</dbReference>
<dbReference type="EMBL" id="OC919607">
    <property type="protein sequence ID" value="CAD7651638.1"/>
    <property type="molecule type" value="Genomic_DNA"/>
</dbReference>
<organism evidence="2">
    <name type="scientific">Oppiella nova</name>
    <dbReference type="NCBI Taxonomy" id="334625"/>
    <lineage>
        <taxon>Eukaryota</taxon>
        <taxon>Metazoa</taxon>
        <taxon>Ecdysozoa</taxon>
        <taxon>Arthropoda</taxon>
        <taxon>Chelicerata</taxon>
        <taxon>Arachnida</taxon>
        <taxon>Acari</taxon>
        <taxon>Acariformes</taxon>
        <taxon>Sarcoptiformes</taxon>
        <taxon>Oribatida</taxon>
        <taxon>Brachypylina</taxon>
        <taxon>Oppioidea</taxon>
        <taxon>Oppiidae</taxon>
        <taxon>Oppiella</taxon>
    </lineage>
</organism>
<keyword evidence="1" id="KW-0812">Transmembrane</keyword>
<gene>
    <name evidence="2" type="ORF">ONB1V03_LOCUS8398</name>
</gene>
<evidence type="ECO:0000313" key="2">
    <source>
        <dbReference type="EMBL" id="CAD7651638.1"/>
    </source>
</evidence>
<protein>
    <submittedName>
        <fullName evidence="2">Uncharacterized protein</fullName>
    </submittedName>
</protein>
<dbReference type="EMBL" id="CAJPVJ010004782">
    <property type="protein sequence ID" value="CAG2168914.1"/>
    <property type="molecule type" value="Genomic_DNA"/>
</dbReference>
<dbReference type="AlphaFoldDB" id="A0A7R9M173"/>
<feature type="transmembrane region" description="Helical" evidence="1">
    <location>
        <begin position="115"/>
        <end position="137"/>
    </location>
</feature>
<reference evidence="2" key="1">
    <citation type="submission" date="2020-11" db="EMBL/GenBank/DDBJ databases">
        <authorList>
            <person name="Tran Van P."/>
        </authorList>
    </citation>
    <scope>NUCLEOTIDE SEQUENCE</scope>
</reference>
<keyword evidence="1" id="KW-1133">Transmembrane helix</keyword>
<evidence type="ECO:0000256" key="1">
    <source>
        <dbReference type="SAM" id="Phobius"/>
    </source>
</evidence>
<sequence>MNVDDTQRLFYDHINSFYNDIHLSEQLIKLLRTHQCNYMLDDILKDILQHGADVAANKRQILLQFSQQRQHLHELADILEKSGQPQVAHHLRRCPNAKPPKSVRCLVTTLYTFPILYAIIIIIKCAIDISFISFTLISTSNLCLNRMNTL</sequence>
<keyword evidence="3" id="KW-1185">Reference proteome</keyword>
<accession>A0A7R9M173</accession>
<name>A0A7R9M173_9ACAR</name>
<proteinExistence type="predicted"/>
<evidence type="ECO:0000313" key="3">
    <source>
        <dbReference type="Proteomes" id="UP000728032"/>
    </source>
</evidence>
<keyword evidence="1" id="KW-0472">Membrane</keyword>